<reference evidence="2 3" key="1">
    <citation type="submission" date="2018-11" db="EMBL/GenBank/DDBJ databases">
        <authorList>
            <consortium name="Pathogen Informatics"/>
        </authorList>
    </citation>
    <scope>NUCLEOTIDE SEQUENCE [LARGE SCALE GENOMIC DNA]</scope>
</reference>
<sequence length="79" mass="8908">MFLHFLRIIELTVTLSVPLSHAPGSDFHEEEVGVITDPEMLLKGGQDYEATIVRTRPKPSTIHDKMVDWRVICAHPVGE</sequence>
<dbReference type="EMBL" id="UYYB01139862">
    <property type="protein sequence ID" value="VDM85391.1"/>
    <property type="molecule type" value="Genomic_DNA"/>
</dbReference>
<dbReference type="OrthoDB" id="5874584at2759"/>
<organism evidence="2 3">
    <name type="scientific">Strongylus vulgaris</name>
    <name type="common">Blood worm</name>
    <dbReference type="NCBI Taxonomy" id="40348"/>
    <lineage>
        <taxon>Eukaryota</taxon>
        <taxon>Metazoa</taxon>
        <taxon>Ecdysozoa</taxon>
        <taxon>Nematoda</taxon>
        <taxon>Chromadorea</taxon>
        <taxon>Rhabditida</taxon>
        <taxon>Rhabditina</taxon>
        <taxon>Rhabditomorpha</taxon>
        <taxon>Strongyloidea</taxon>
        <taxon>Strongylidae</taxon>
        <taxon>Strongylus</taxon>
    </lineage>
</organism>
<keyword evidence="3" id="KW-1185">Reference proteome</keyword>
<name>A0A3P7JI49_STRVU</name>
<proteinExistence type="predicted"/>
<feature type="non-terminal residue" evidence="2">
    <location>
        <position position="79"/>
    </location>
</feature>
<keyword evidence="1" id="KW-0732">Signal</keyword>
<feature type="chain" id="PRO_5018285446" evidence="1">
    <location>
        <begin position="17"/>
        <end position="79"/>
    </location>
</feature>
<dbReference type="AlphaFoldDB" id="A0A3P7JI49"/>
<protein>
    <submittedName>
        <fullName evidence="2">Uncharacterized protein</fullName>
    </submittedName>
</protein>
<gene>
    <name evidence="2" type="ORF">SVUK_LOCUS20389</name>
</gene>
<dbReference type="Proteomes" id="UP000270094">
    <property type="component" value="Unassembled WGS sequence"/>
</dbReference>
<feature type="signal peptide" evidence="1">
    <location>
        <begin position="1"/>
        <end position="16"/>
    </location>
</feature>
<evidence type="ECO:0000313" key="3">
    <source>
        <dbReference type="Proteomes" id="UP000270094"/>
    </source>
</evidence>
<evidence type="ECO:0000313" key="2">
    <source>
        <dbReference type="EMBL" id="VDM85391.1"/>
    </source>
</evidence>
<evidence type="ECO:0000256" key="1">
    <source>
        <dbReference type="SAM" id="SignalP"/>
    </source>
</evidence>
<accession>A0A3P7JI49</accession>